<evidence type="ECO:0000313" key="3">
    <source>
        <dbReference type="Proteomes" id="UP000516437"/>
    </source>
</evidence>
<protein>
    <submittedName>
        <fullName evidence="2">Uncharacterized protein</fullName>
    </submittedName>
</protein>
<comment type="caution">
    <text evidence="2">The sequence shown here is derived from an EMBL/GenBank/DDBJ whole genome shotgun (WGS) entry which is preliminary data.</text>
</comment>
<keyword evidence="1" id="KW-0472">Membrane</keyword>
<keyword evidence="1" id="KW-0812">Transmembrane</keyword>
<sequence length="124" mass="13795">MEVLSETGSEPSSLPVLTHSLKKFQSNQPVDPNCVGKLKCNTGYGCSFGKFWQMLSLCGVNWPTLWAATLDLSFYVPFVRQRWKRLRICFWSVILVDMCGGVGLGLFGWNCLLEGLLVIGSVLC</sequence>
<feature type="transmembrane region" description="Helical" evidence="1">
    <location>
        <begin position="88"/>
        <end position="109"/>
    </location>
</feature>
<gene>
    <name evidence="2" type="ORF">CJ030_MR2G011752</name>
</gene>
<keyword evidence="3" id="KW-1185">Reference proteome</keyword>
<dbReference type="EMBL" id="RXIC02000020">
    <property type="protein sequence ID" value="KAB1221920.1"/>
    <property type="molecule type" value="Genomic_DNA"/>
</dbReference>
<accession>A0A6A1WGC7</accession>
<evidence type="ECO:0000313" key="2">
    <source>
        <dbReference type="EMBL" id="KAB1221920.1"/>
    </source>
</evidence>
<name>A0A6A1WGC7_9ROSI</name>
<dbReference type="Proteomes" id="UP000516437">
    <property type="component" value="Chromosome 2"/>
</dbReference>
<proteinExistence type="predicted"/>
<organism evidence="2 3">
    <name type="scientific">Morella rubra</name>
    <name type="common">Chinese bayberry</name>
    <dbReference type="NCBI Taxonomy" id="262757"/>
    <lineage>
        <taxon>Eukaryota</taxon>
        <taxon>Viridiplantae</taxon>
        <taxon>Streptophyta</taxon>
        <taxon>Embryophyta</taxon>
        <taxon>Tracheophyta</taxon>
        <taxon>Spermatophyta</taxon>
        <taxon>Magnoliopsida</taxon>
        <taxon>eudicotyledons</taxon>
        <taxon>Gunneridae</taxon>
        <taxon>Pentapetalae</taxon>
        <taxon>rosids</taxon>
        <taxon>fabids</taxon>
        <taxon>Fagales</taxon>
        <taxon>Myricaceae</taxon>
        <taxon>Morella</taxon>
    </lineage>
</organism>
<keyword evidence="1" id="KW-1133">Transmembrane helix</keyword>
<dbReference type="AlphaFoldDB" id="A0A6A1WGC7"/>
<reference evidence="2 3" key="1">
    <citation type="journal article" date="2019" name="Plant Biotechnol. J.">
        <title>The red bayberry genome and genetic basis of sex determination.</title>
        <authorList>
            <person name="Jia H.M."/>
            <person name="Jia H.J."/>
            <person name="Cai Q.L."/>
            <person name="Wang Y."/>
            <person name="Zhao H.B."/>
            <person name="Yang W.F."/>
            <person name="Wang G.Y."/>
            <person name="Li Y.H."/>
            <person name="Zhan D.L."/>
            <person name="Shen Y.T."/>
            <person name="Niu Q.F."/>
            <person name="Chang L."/>
            <person name="Qiu J."/>
            <person name="Zhao L."/>
            <person name="Xie H.B."/>
            <person name="Fu W.Y."/>
            <person name="Jin J."/>
            <person name="Li X.W."/>
            <person name="Jiao Y."/>
            <person name="Zhou C.C."/>
            <person name="Tu T."/>
            <person name="Chai C.Y."/>
            <person name="Gao J.L."/>
            <person name="Fan L.J."/>
            <person name="van de Weg E."/>
            <person name="Wang J.Y."/>
            <person name="Gao Z.S."/>
        </authorList>
    </citation>
    <scope>NUCLEOTIDE SEQUENCE [LARGE SCALE GENOMIC DNA]</scope>
    <source>
        <tissue evidence="2">Leaves</tissue>
    </source>
</reference>
<evidence type="ECO:0000256" key="1">
    <source>
        <dbReference type="SAM" id="Phobius"/>
    </source>
</evidence>